<dbReference type="EMBL" id="UYJE01001765">
    <property type="protein sequence ID" value="VDI04911.1"/>
    <property type="molecule type" value="Genomic_DNA"/>
</dbReference>
<dbReference type="SUPFAM" id="SSF50969">
    <property type="entry name" value="YVTN repeat-like/Quinoprotein amine dehydrogenase"/>
    <property type="match status" value="1"/>
</dbReference>
<accession>A0A8B6CGF9</accession>
<dbReference type="Proteomes" id="UP000596742">
    <property type="component" value="Unassembled WGS sequence"/>
</dbReference>
<proteinExistence type="predicted"/>
<organism evidence="1 2">
    <name type="scientific">Mytilus galloprovincialis</name>
    <name type="common">Mediterranean mussel</name>
    <dbReference type="NCBI Taxonomy" id="29158"/>
    <lineage>
        <taxon>Eukaryota</taxon>
        <taxon>Metazoa</taxon>
        <taxon>Spiralia</taxon>
        <taxon>Lophotrochozoa</taxon>
        <taxon>Mollusca</taxon>
        <taxon>Bivalvia</taxon>
        <taxon>Autobranchia</taxon>
        <taxon>Pteriomorphia</taxon>
        <taxon>Mytilida</taxon>
        <taxon>Mytiloidea</taxon>
        <taxon>Mytilidae</taxon>
        <taxon>Mytilinae</taxon>
        <taxon>Mytilus</taxon>
    </lineage>
</organism>
<dbReference type="InterPro" id="IPR011044">
    <property type="entry name" value="Quino_amine_DH_bsu"/>
</dbReference>
<gene>
    <name evidence="1" type="ORF">MGAL_10B028461</name>
</gene>
<dbReference type="OrthoDB" id="6059540at2759"/>
<comment type="caution">
    <text evidence="1">The sequence shown here is derived from an EMBL/GenBank/DDBJ whole genome shotgun (WGS) entry which is preliminary data.</text>
</comment>
<evidence type="ECO:0000313" key="2">
    <source>
        <dbReference type="Proteomes" id="UP000596742"/>
    </source>
</evidence>
<sequence length="236" mass="26647">AIRPLRKIQDKTIKELYANEENESKRIKLLLCEIEDIEKGISDLQGNQNNIRQHASEFQTFLALKHIEKEVSDKAECIQSVLKNEDMKIKTLALEVNKDVQNICRADCFGSVSVDSKMCKVVIDSKKNKEAQMMVPTVISKCIDDIVLSNKMEINLKSSGNVRGCAILPNGQMMFCDYDNKRLIGLKSNGTHEFEIRLDKGAFDMAYIEGDHTVAVTSGDIGNRIHIIDLNSRTRK</sequence>
<reference evidence="1" key="1">
    <citation type="submission" date="2018-11" db="EMBL/GenBank/DDBJ databases">
        <authorList>
            <person name="Alioto T."/>
            <person name="Alioto T."/>
        </authorList>
    </citation>
    <scope>NUCLEOTIDE SEQUENCE</scope>
</reference>
<feature type="non-terminal residue" evidence="1">
    <location>
        <position position="1"/>
    </location>
</feature>
<protein>
    <submittedName>
        <fullName evidence="1">Uncharacterized protein</fullName>
    </submittedName>
</protein>
<dbReference type="AlphaFoldDB" id="A0A8B6CGF9"/>
<evidence type="ECO:0000313" key="1">
    <source>
        <dbReference type="EMBL" id="VDI04911.1"/>
    </source>
</evidence>
<feature type="non-terminal residue" evidence="1">
    <location>
        <position position="236"/>
    </location>
</feature>
<keyword evidence="2" id="KW-1185">Reference proteome</keyword>
<name>A0A8B6CGF9_MYTGA</name>